<proteinExistence type="predicted"/>
<accession>A0ABP5HPW0</accession>
<feature type="transmembrane region" description="Helical" evidence="6">
    <location>
        <begin position="72"/>
        <end position="89"/>
    </location>
</feature>
<dbReference type="Pfam" id="PF12823">
    <property type="entry name" value="DUF3817"/>
    <property type="match status" value="1"/>
</dbReference>
<dbReference type="EMBL" id="BAAAPY010000007">
    <property type="protein sequence ID" value="GAA2080633.1"/>
    <property type="molecule type" value="Genomic_DNA"/>
</dbReference>
<evidence type="ECO:0000259" key="7">
    <source>
        <dbReference type="Pfam" id="PF12823"/>
    </source>
</evidence>
<evidence type="ECO:0000256" key="5">
    <source>
        <dbReference type="ARBA" id="ARBA00023136"/>
    </source>
</evidence>
<gene>
    <name evidence="8" type="ORF">GCM10009821_21340</name>
</gene>
<evidence type="ECO:0000256" key="1">
    <source>
        <dbReference type="ARBA" id="ARBA00004651"/>
    </source>
</evidence>
<reference evidence="9" key="1">
    <citation type="journal article" date="2019" name="Int. J. Syst. Evol. Microbiol.">
        <title>The Global Catalogue of Microorganisms (GCM) 10K type strain sequencing project: providing services to taxonomists for standard genome sequencing and annotation.</title>
        <authorList>
            <consortium name="The Broad Institute Genomics Platform"/>
            <consortium name="The Broad Institute Genome Sequencing Center for Infectious Disease"/>
            <person name="Wu L."/>
            <person name="Ma J."/>
        </authorList>
    </citation>
    <scope>NUCLEOTIDE SEQUENCE [LARGE SCALE GENOMIC DNA]</scope>
    <source>
        <strain evidence="9">JCM 15749</strain>
    </source>
</reference>
<comment type="subcellular location">
    <subcellularLocation>
        <location evidence="1">Cell membrane</location>
        <topology evidence="1">Multi-pass membrane protein</topology>
    </subcellularLocation>
</comment>
<dbReference type="PANTHER" id="PTHR40077">
    <property type="entry name" value="MEMBRANE PROTEIN-RELATED"/>
    <property type="match status" value="1"/>
</dbReference>
<dbReference type="RefSeq" id="WP_344328052.1">
    <property type="nucleotide sequence ID" value="NZ_BAAAPY010000007.1"/>
</dbReference>
<dbReference type="Proteomes" id="UP001501480">
    <property type="component" value="Unassembled WGS sequence"/>
</dbReference>
<dbReference type="PANTHER" id="PTHR40077:SF1">
    <property type="entry name" value="MEMBRANE PROTEIN"/>
    <property type="match status" value="1"/>
</dbReference>
<feature type="transmembrane region" description="Helical" evidence="6">
    <location>
        <begin position="41"/>
        <end position="65"/>
    </location>
</feature>
<keyword evidence="9" id="KW-1185">Reference proteome</keyword>
<name>A0ABP5HPW0_9ACTN</name>
<sequence>MKTAFRTVARLEALTWAALLVAMFFKWVVQDDPHAGIEGGVPVAGLLHGIAFMVYVAVTLVAWRVLRWSPKVALVALACAVPPFLTLVFEVQAERRGLLDESRLGAV</sequence>
<evidence type="ECO:0000313" key="9">
    <source>
        <dbReference type="Proteomes" id="UP001501480"/>
    </source>
</evidence>
<dbReference type="NCBIfam" id="TIGR03954">
    <property type="entry name" value="integ_memb_HG"/>
    <property type="match status" value="1"/>
</dbReference>
<feature type="transmembrane region" description="Helical" evidence="6">
    <location>
        <begin position="12"/>
        <end position="29"/>
    </location>
</feature>
<keyword evidence="3 6" id="KW-0812">Transmembrane</keyword>
<dbReference type="InterPro" id="IPR023845">
    <property type="entry name" value="DUF3817_TM"/>
</dbReference>
<keyword evidence="5 6" id="KW-0472">Membrane</keyword>
<evidence type="ECO:0000256" key="3">
    <source>
        <dbReference type="ARBA" id="ARBA00022692"/>
    </source>
</evidence>
<protein>
    <submittedName>
        <fullName evidence="8">DUF3817 domain-containing protein</fullName>
    </submittedName>
</protein>
<evidence type="ECO:0000256" key="4">
    <source>
        <dbReference type="ARBA" id="ARBA00022989"/>
    </source>
</evidence>
<evidence type="ECO:0000256" key="6">
    <source>
        <dbReference type="SAM" id="Phobius"/>
    </source>
</evidence>
<organism evidence="8 9">
    <name type="scientific">Aeromicrobium halocynthiae</name>
    <dbReference type="NCBI Taxonomy" id="560557"/>
    <lineage>
        <taxon>Bacteria</taxon>
        <taxon>Bacillati</taxon>
        <taxon>Actinomycetota</taxon>
        <taxon>Actinomycetes</taxon>
        <taxon>Propionibacteriales</taxon>
        <taxon>Nocardioidaceae</taxon>
        <taxon>Aeromicrobium</taxon>
    </lineage>
</organism>
<evidence type="ECO:0000256" key="2">
    <source>
        <dbReference type="ARBA" id="ARBA00022475"/>
    </source>
</evidence>
<keyword evidence="2" id="KW-1003">Cell membrane</keyword>
<feature type="domain" description="DUF3817" evidence="7">
    <location>
        <begin position="4"/>
        <end position="95"/>
    </location>
</feature>
<comment type="caution">
    <text evidence="8">The sequence shown here is derived from an EMBL/GenBank/DDBJ whole genome shotgun (WGS) entry which is preliminary data.</text>
</comment>
<keyword evidence="4 6" id="KW-1133">Transmembrane helix</keyword>
<evidence type="ECO:0000313" key="8">
    <source>
        <dbReference type="EMBL" id="GAA2080633.1"/>
    </source>
</evidence>